<evidence type="ECO:0008006" key="4">
    <source>
        <dbReference type="Google" id="ProtNLM"/>
    </source>
</evidence>
<sequence>MVGSMSSKIFIQIQRQFVLSTLFAATLFTSTAQALVMGALDTTTAYPEGNVILERPRDLSKNYRERRGPHGFIFGLGAERFYPTSYRSILEDAYFDDIVGSTRVNLYNVTIGYKYNFSAGSIGLMGNYAYGSIEGAVANVDRKVTISRVGIGVNYAMDALFDEPWIVPFIQGGVHQFSVSEADAAQSASATASMAMNYRAGLMFQLDWLENMFDDSARAQRLTSSGLQNTFIEIYFSEHLASSRAIDPADPSNEGDPNMYSTGEIGLGLKVEF</sequence>
<organism evidence="2 3">
    <name type="scientific">Pseudobdellovibrio exovorus JSS</name>
    <dbReference type="NCBI Taxonomy" id="1184267"/>
    <lineage>
        <taxon>Bacteria</taxon>
        <taxon>Pseudomonadati</taxon>
        <taxon>Bdellovibrionota</taxon>
        <taxon>Bdellovibrionia</taxon>
        <taxon>Bdellovibrionales</taxon>
        <taxon>Pseudobdellovibrionaceae</taxon>
        <taxon>Pseudobdellovibrio</taxon>
    </lineage>
</organism>
<dbReference type="PATRIC" id="fig|1184267.3.peg.2631"/>
<feature type="chain" id="PRO_5004060495" description="Outer membrane protein beta-barrel domain-containing protein" evidence="1">
    <location>
        <begin position="35"/>
        <end position="273"/>
    </location>
</feature>
<accession>M4VUD1</accession>
<dbReference type="AlphaFoldDB" id="M4VUD1"/>
<dbReference type="HOGENOM" id="CLU_1018038_0_0_7"/>
<evidence type="ECO:0000313" key="2">
    <source>
        <dbReference type="EMBL" id="AGH96819.1"/>
    </source>
</evidence>
<gene>
    <name evidence="2" type="ORF">A11Q_2603</name>
</gene>
<evidence type="ECO:0000256" key="1">
    <source>
        <dbReference type="SAM" id="SignalP"/>
    </source>
</evidence>
<name>M4VUD1_9BACT</name>
<dbReference type="KEGG" id="bex:A11Q_2603"/>
<proteinExistence type="predicted"/>
<protein>
    <recommendedName>
        <fullName evidence="4">Outer membrane protein beta-barrel domain-containing protein</fullName>
    </recommendedName>
</protein>
<feature type="signal peptide" evidence="1">
    <location>
        <begin position="1"/>
        <end position="34"/>
    </location>
</feature>
<evidence type="ECO:0000313" key="3">
    <source>
        <dbReference type="Proteomes" id="UP000012040"/>
    </source>
</evidence>
<reference evidence="2 3" key="1">
    <citation type="journal article" date="2013" name="ISME J.">
        <title>By their genes ye shall know them: genomic signatures of predatory bacteria.</title>
        <authorList>
            <person name="Pasternak Z."/>
            <person name="Pietrokovski S."/>
            <person name="Rotem O."/>
            <person name="Gophna U."/>
            <person name="Lurie-Weinberger M.N."/>
            <person name="Jurkevitch E."/>
        </authorList>
    </citation>
    <scope>NUCLEOTIDE SEQUENCE [LARGE SCALE GENOMIC DNA]</scope>
    <source>
        <strain evidence="2 3">JSS</strain>
    </source>
</reference>
<dbReference type="eggNOG" id="ENOG5031V5H">
    <property type="taxonomic scope" value="Bacteria"/>
</dbReference>
<keyword evidence="1" id="KW-0732">Signal</keyword>
<dbReference type="STRING" id="1184267.A11Q_2603"/>
<keyword evidence="3" id="KW-1185">Reference proteome</keyword>
<dbReference type="EMBL" id="CP003537">
    <property type="protein sequence ID" value="AGH96819.1"/>
    <property type="molecule type" value="Genomic_DNA"/>
</dbReference>
<dbReference type="Proteomes" id="UP000012040">
    <property type="component" value="Chromosome"/>
</dbReference>